<protein>
    <recommendedName>
        <fullName evidence="3">PiggyBac transposable element-derived protein domain-containing protein</fullName>
    </recommendedName>
</protein>
<dbReference type="AlphaFoldDB" id="A0A8J5IHB1"/>
<name>A0A8J5IHB1_9STRA</name>
<sequence>MVSDNFYTRHLLAIALLTFTEGETILLGTVRMNLVDKWNRKELTASVARVGKMKRGSRELIAVVDVEPGLATNLQGHKQQQKQRHDVLNIFRRLPYLHSPGTLYSRTSKRLYFTQTI</sequence>
<evidence type="ECO:0008006" key="3">
    <source>
        <dbReference type="Google" id="ProtNLM"/>
    </source>
</evidence>
<evidence type="ECO:0000313" key="1">
    <source>
        <dbReference type="EMBL" id="KAG6957095.1"/>
    </source>
</evidence>
<accession>A0A8J5IHB1</accession>
<gene>
    <name evidence="1" type="ORF">JG688_00011119</name>
</gene>
<organism evidence="1 2">
    <name type="scientific">Phytophthora aleatoria</name>
    <dbReference type="NCBI Taxonomy" id="2496075"/>
    <lineage>
        <taxon>Eukaryota</taxon>
        <taxon>Sar</taxon>
        <taxon>Stramenopiles</taxon>
        <taxon>Oomycota</taxon>
        <taxon>Peronosporomycetes</taxon>
        <taxon>Peronosporales</taxon>
        <taxon>Peronosporaceae</taxon>
        <taxon>Phytophthora</taxon>
    </lineage>
</organism>
<evidence type="ECO:0000313" key="2">
    <source>
        <dbReference type="Proteomes" id="UP000709295"/>
    </source>
</evidence>
<dbReference type="Proteomes" id="UP000709295">
    <property type="component" value="Unassembled WGS sequence"/>
</dbReference>
<proteinExistence type="predicted"/>
<reference evidence="1" key="1">
    <citation type="submission" date="2021-01" db="EMBL/GenBank/DDBJ databases">
        <title>Phytophthora aleatoria, a newly-described species from Pinus radiata is distinct from Phytophthora cactorum isolates based on comparative genomics.</title>
        <authorList>
            <person name="Mcdougal R."/>
            <person name="Panda P."/>
            <person name="Williams N."/>
            <person name="Studholme D.J."/>
        </authorList>
    </citation>
    <scope>NUCLEOTIDE SEQUENCE</scope>
    <source>
        <strain evidence="1">NZFS 4037</strain>
    </source>
</reference>
<comment type="caution">
    <text evidence="1">The sequence shown here is derived from an EMBL/GenBank/DDBJ whole genome shotgun (WGS) entry which is preliminary data.</text>
</comment>
<keyword evidence="2" id="KW-1185">Reference proteome</keyword>
<dbReference type="EMBL" id="JAENGY010000755">
    <property type="protein sequence ID" value="KAG6957095.1"/>
    <property type="molecule type" value="Genomic_DNA"/>
</dbReference>